<dbReference type="EMBL" id="QRUB01000002">
    <property type="protein sequence ID" value="RGR29363.1"/>
    <property type="molecule type" value="Genomic_DNA"/>
</dbReference>
<evidence type="ECO:0000313" key="11">
    <source>
        <dbReference type="EMBL" id="RHM19171.1"/>
    </source>
</evidence>
<reference evidence="13 14" key="3">
    <citation type="submission" date="2018-08" db="EMBL/GenBank/DDBJ databases">
        <title>A genome reference for cultivated species of the human gut microbiota.</title>
        <authorList>
            <person name="Zou Y."/>
            <person name="Xue W."/>
            <person name="Luo G."/>
        </authorList>
    </citation>
    <scope>NUCLEOTIDE SEQUENCE [LARGE SCALE GENOMIC DNA]</scope>
    <source>
        <strain evidence="8 17">AF05-4</strain>
        <strain evidence="7 18">AF12-7</strain>
        <strain evidence="6 15">AF25-6</strain>
        <strain evidence="11 16">AF35-20</strain>
        <strain evidence="10 19">AM36-9BH</strain>
        <strain evidence="9 14">AM40-34</strain>
        <strain evidence="5 13">TF03-6</strain>
    </source>
</reference>
<evidence type="ECO:0000313" key="15">
    <source>
        <dbReference type="Proteomes" id="UP000284161"/>
    </source>
</evidence>
<evidence type="ECO:0000313" key="8">
    <source>
        <dbReference type="EMBL" id="RGW98147.1"/>
    </source>
</evidence>
<keyword evidence="12" id="KW-1185">Reference proteome</keyword>
<dbReference type="Proteomes" id="UP000284777">
    <property type="component" value="Unassembled WGS sequence"/>
</dbReference>
<feature type="transmembrane region" description="Helical" evidence="1">
    <location>
        <begin position="37"/>
        <end position="60"/>
    </location>
</feature>
<dbReference type="EMBL" id="QSAF01000007">
    <property type="protein sequence ID" value="RGW34253.1"/>
    <property type="molecule type" value="Genomic_DNA"/>
</dbReference>
<dbReference type="PATRIC" id="fig|46506.5.peg.510"/>
<dbReference type="GeneID" id="31797225"/>
<dbReference type="EMBL" id="QRPN01000006">
    <property type="protein sequence ID" value="RHM19171.1"/>
    <property type="molecule type" value="Genomic_DNA"/>
</dbReference>
<evidence type="ECO:0000313" key="20">
    <source>
        <dbReference type="Proteomes" id="UP000440773"/>
    </source>
</evidence>
<dbReference type="EMBL" id="WCLE01000043">
    <property type="protein sequence ID" value="KAB5310679.1"/>
    <property type="molecule type" value="Genomic_DNA"/>
</dbReference>
<dbReference type="EMBL" id="QSGN01000033">
    <property type="protein sequence ID" value="RHB26988.1"/>
    <property type="molecule type" value="Genomic_DNA"/>
</dbReference>
<evidence type="ECO:0000313" key="13">
    <source>
        <dbReference type="Proteomes" id="UP000261223"/>
    </source>
</evidence>
<evidence type="ECO:0000313" key="21">
    <source>
        <dbReference type="Proteomes" id="UP000467334"/>
    </source>
</evidence>
<dbReference type="Proteomes" id="UP000284604">
    <property type="component" value="Unassembled WGS sequence"/>
</dbReference>
<dbReference type="Proteomes" id="UP000285305">
    <property type="component" value="Unassembled WGS sequence"/>
</dbReference>
<evidence type="ECO:0000313" key="14">
    <source>
        <dbReference type="Proteomes" id="UP000283482"/>
    </source>
</evidence>
<dbReference type="AlphaFoldDB" id="A0A108TBW2"/>
<reference evidence="4 12" key="1">
    <citation type="journal article" date="2016" name="BMC Genomics">
        <title>Type VI secretion systems of human gut Bacteroidales segregate into three genetic architectures, two of which are contained on mobile genetic elements.</title>
        <authorList>
            <person name="Coyne M.J."/>
            <person name="Roelofs K.G."/>
            <person name="Comstock L.E."/>
        </authorList>
    </citation>
    <scope>NUCLEOTIDE SEQUENCE [LARGE SCALE GENOMIC DNA]</scope>
    <source>
        <strain evidence="4 12">CL09T03C01</strain>
    </source>
</reference>
<evidence type="ECO:0000313" key="9">
    <source>
        <dbReference type="EMBL" id="RHB26988.1"/>
    </source>
</evidence>
<dbReference type="EMBL" id="WCLP01000080">
    <property type="protein sequence ID" value="KAB5278749.1"/>
    <property type="molecule type" value="Genomic_DNA"/>
</dbReference>
<evidence type="ECO:0000313" key="19">
    <source>
        <dbReference type="Proteomes" id="UP000285305"/>
    </source>
</evidence>
<evidence type="ECO:0000313" key="18">
    <source>
        <dbReference type="Proteomes" id="UP000285150"/>
    </source>
</evidence>
<dbReference type="Proteomes" id="UP000261223">
    <property type="component" value="Unassembled WGS sequence"/>
</dbReference>
<dbReference type="EMBL" id="QSHQ01000007">
    <property type="protein sequence ID" value="RHC32126.1"/>
    <property type="molecule type" value="Genomic_DNA"/>
</dbReference>
<evidence type="ECO:0000313" key="12">
    <source>
        <dbReference type="Proteomes" id="UP000056419"/>
    </source>
</evidence>
<dbReference type="RefSeq" id="WP_005654975.1">
    <property type="nucleotide sequence ID" value="NZ_AP031449.1"/>
</dbReference>
<evidence type="ECO:0000313" key="10">
    <source>
        <dbReference type="EMBL" id="RHC32126.1"/>
    </source>
</evidence>
<evidence type="ECO:0000313" key="5">
    <source>
        <dbReference type="EMBL" id="RGM15049.1"/>
    </source>
</evidence>
<protein>
    <submittedName>
        <fullName evidence="2">Phage holin family protein</fullName>
    </submittedName>
    <submittedName>
        <fullName evidence="4">Putative holin superfamily III related protein</fullName>
    </submittedName>
</protein>
<accession>A0A108TBW2</accession>
<comment type="caution">
    <text evidence="4">The sequence shown here is derived from an EMBL/GenBank/DDBJ whole genome shotgun (WGS) entry which is preliminary data.</text>
</comment>
<evidence type="ECO:0000313" key="17">
    <source>
        <dbReference type="Proteomes" id="UP000284777"/>
    </source>
</evidence>
<dbReference type="Proteomes" id="UP000283482">
    <property type="component" value="Unassembled WGS sequence"/>
</dbReference>
<evidence type="ECO:0000256" key="1">
    <source>
        <dbReference type="SAM" id="Phobius"/>
    </source>
</evidence>
<dbReference type="Proteomes" id="UP000285150">
    <property type="component" value="Unassembled WGS sequence"/>
</dbReference>
<dbReference type="Proteomes" id="UP000056419">
    <property type="component" value="Unassembled WGS sequence"/>
</dbReference>
<dbReference type="EMBL" id="LRGC01000002">
    <property type="protein sequence ID" value="KWR57018.1"/>
    <property type="molecule type" value="Genomic_DNA"/>
</dbReference>
<reference evidence="4" key="2">
    <citation type="submission" date="2016-01" db="EMBL/GenBank/DDBJ databases">
        <authorList>
            <person name="McClelland M."/>
            <person name="Jain A."/>
            <person name="Saraogi P."/>
            <person name="Mendelson R."/>
            <person name="Westerman R."/>
            <person name="SanMiguel P."/>
            <person name="Csonka L."/>
        </authorList>
    </citation>
    <scope>NUCLEOTIDE SEQUENCE</scope>
    <source>
        <strain evidence="4">CL09T03C01</strain>
    </source>
</reference>
<gene>
    <name evidence="4" type="ORF">AA415_00474</name>
    <name evidence="10" type="ORF">DW853_05625</name>
    <name evidence="9" type="ORF">DW889_12425</name>
    <name evidence="8" type="ORF">DWV41_06920</name>
    <name evidence="7" type="ORF">DWV77_07950</name>
    <name evidence="6" type="ORF">DWY58_04910</name>
    <name evidence="11" type="ORF">DWZ78_07660</name>
    <name evidence="5" type="ORF">DXC34_04070</name>
    <name evidence="3" type="ORF">F9958_15170</name>
    <name evidence="2" type="ORF">F9962_17800</name>
</gene>
<dbReference type="STRING" id="46506.AA415_00474"/>
<organism evidence="4 12">
    <name type="scientific">Bacteroides stercoris</name>
    <dbReference type="NCBI Taxonomy" id="46506"/>
    <lineage>
        <taxon>Bacteria</taxon>
        <taxon>Pseudomonadati</taxon>
        <taxon>Bacteroidota</taxon>
        <taxon>Bacteroidia</taxon>
        <taxon>Bacteroidales</taxon>
        <taxon>Bacteroidaceae</taxon>
        <taxon>Bacteroides</taxon>
    </lineage>
</organism>
<keyword evidence="1" id="KW-0472">Membrane</keyword>
<evidence type="ECO:0000313" key="6">
    <source>
        <dbReference type="EMBL" id="RGR29363.1"/>
    </source>
</evidence>
<dbReference type="Proteomes" id="UP000284161">
    <property type="component" value="Unassembled WGS sequence"/>
</dbReference>
<evidence type="ECO:0000313" key="7">
    <source>
        <dbReference type="EMBL" id="RGW34253.1"/>
    </source>
</evidence>
<evidence type="ECO:0000313" key="3">
    <source>
        <dbReference type="EMBL" id="KAB5310679.1"/>
    </source>
</evidence>
<reference evidence="20 21" key="4">
    <citation type="journal article" date="2019" name="Nat. Med.">
        <title>A library of human gut bacterial isolates paired with longitudinal multiomics data enables mechanistic microbiome research.</title>
        <authorList>
            <person name="Poyet M."/>
            <person name="Groussin M."/>
            <person name="Gibbons S.M."/>
            <person name="Avila-Pacheco J."/>
            <person name="Jiang X."/>
            <person name="Kearney S.M."/>
            <person name="Perrotta A.R."/>
            <person name="Berdy B."/>
            <person name="Zhao S."/>
            <person name="Lieberman T.D."/>
            <person name="Swanson P.K."/>
            <person name="Smith M."/>
            <person name="Roesemann S."/>
            <person name="Alexander J.E."/>
            <person name="Rich S.A."/>
            <person name="Livny J."/>
            <person name="Vlamakis H."/>
            <person name="Clish C."/>
            <person name="Bullock K."/>
            <person name="Deik A."/>
            <person name="Scott J."/>
            <person name="Pierce K.A."/>
            <person name="Xavier R.J."/>
            <person name="Alm E.J."/>
        </authorList>
    </citation>
    <scope>NUCLEOTIDE SEQUENCE [LARGE SCALE GENOMIC DNA]</scope>
    <source>
        <strain evidence="2 20">BIOML-A17</strain>
        <strain evidence="3 21">BIOML-A6</strain>
    </source>
</reference>
<dbReference type="EMBL" id="QSSV01000004">
    <property type="protein sequence ID" value="RGM15049.1"/>
    <property type="molecule type" value="Genomic_DNA"/>
</dbReference>
<proteinExistence type="predicted"/>
<dbReference type="Proteomes" id="UP000440773">
    <property type="component" value="Unassembled WGS sequence"/>
</dbReference>
<feature type="transmembrane region" description="Helical" evidence="1">
    <location>
        <begin position="72"/>
        <end position="97"/>
    </location>
</feature>
<keyword evidence="1" id="KW-1133">Transmembrane helix</keyword>
<evidence type="ECO:0000313" key="2">
    <source>
        <dbReference type="EMBL" id="KAB5278749.1"/>
    </source>
</evidence>
<dbReference type="EMBL" id="QSBD01000007">
    <property type="protein sequence ID" value="RGW98147.1"/>
    <property type="molecule type" value="Genomic_DNA"/>
</dbReference>
<sequence>MFADDNSIENIQQLFFDFKKYLELQKKYTQLEVAEKLTILLSTLILVLLVVILGMVALFYLSFTLAYILDPIVGGLMVSFAMISCFHILLIALIVAFRKKIIINPMTKFIAGLFIDNNKN</sequence>
<dbReference type="Proteomes" id="UP000467334">
    <property type="component" value="Unassembled WGS sequence"/>
</dbReference>
<keyword evidence="1" id="KW-0812">Transmembrane</keyword>
<evidence type="ECO:0000313" key="16">
    <source>
        <dbReference type="Proteomes" id="UP000284604"/>
    </source>
</evidence>
<name>A0A108TBW2_BACSE</name>
<evidence type="ECO:0000313" key="4">
    <source>
        <dbReference type="EMBL" id="KWR57018.1"/>
    </source>
</evidence>